<dbReference type="AlphaFoldDB" id="K2S9T6"/>
<evidence type="ECO:0000313" key="5">
    <source>
        <dbReference type="EMBL" id="EKG13655.1"/>
    </source>
</evidence>
<dbReference type="InParanoid" id="K2S9T6"/>
<comment type="caution">
    <text evidence="5">The sequence shown here is derived from an EMBL/GenBank/DDBJ whole genome shotgun (WGS) entry which is preliminary data.</text>
</comment>
<dbReference type="Proteomes" id="UP000007129">
    <property type="component" value="Unassembled WGS sequence"/>
</dbReference>
<sequence>MFQGEQANLGSAADRDVRYRPKCWEDSTVQKLTLAHVPSHSGPFPAPLASSFRFPCASDVQSETAPRGEKLQKTPRSRQKSETASRRNLVRADLNQAMFGRVFTIAAAAAGLCAEAAVVELRDAAATTASASTTVPQYFQTSPELYAGPTATGKAPFLAETNIAPFSGVSYIAPQPLETQQPILGNTKNANIFQQMGQLSPYFANPDGFGVHEHPLPAGANITQVHVLHRHGARYPTSSDGSIALAQKIVNATGTFNATGDLAFLNGWTNKLGAEILVPVGKQQLFDSGVSHYYNYGHLYPNNGSKIIARSTTQDRMTQSAEYFLAGFFALQWPQNASLELIIEQQNYNNTLAGYYQCNNSNAAVNKGGSNATLEWASTYLVNATSRIASQVPGLNWTASDSYYAQSLCAYETVALGFSHFCSLFTYAEWLGYEYSIDLSFAGGYGFQSPTGRAVGIGYVQEVLARLNHHLIDTPTAQVNVTLDNSTATFPLDQQLNFDFSHDTNIMSILTAFGLKQFAPFLPPTQYTANRSLIVSHMEPFAARLDIEVIQAPHPVLPQRGGSEAYNTAAGATKYIHFILNQRTVPLHASFPECEARDDGWCELETFMKVQATKLEEAQYDWACWGDYGAVPYGTITDGVPVATPTGTFAAEL</sequence>
<dbReference type="PROSITE" id="PS00778">
    <property type="entry name" value="HIS_ACID_PHOSPHAT_2"/>
    <property type="match status" value="1"/>
</dbReference>
<dbReference type="CDD" id="cd07061">
    <property type="entry name" value="HP_HAP_like"/>
    <property type="match status" value="1"/>
</dbReference>
<dbReference type="PROSITE" id="PS00616">
    <property type="entry name" value="HIS_ACID_PHOSPHAT_1"/>
    <property type="match status" value="1"/>
</dbReference>
<dbReference type="GO" id="GO:0003993">
    <property type="term" value="F:acid phosphatase activity"/>
    <property type="evidence" value="ECO:0007669"/>
    <property type="project" value="TreeGrafter"/>
</dbReference>
<gene>
    <name evidence="5" type="ORF">MPH_09120</name>
</gene>
<dbReference type="InterPro" id="IPR033379">
    <property type="entry name" value="Acid_Pase_AS"/>
</dbReference>
<accession>K2S9T6</accession>
<proteinExistence type="inferred from homology"/>
<evidence type="ECO:0000256" key="3">
    <source>
        <dbReference type="ARBA" id="ARBA00022801"/>
    </source>
</evidence>
<name>K2S9T6_MACPH</name>
<dbReference type="SUPFAM" id="SSF53254">
    <property type="entry name" value="Phosphoglycerate mutase-like"/>
    <property type="match status" value="1"/>
</dbReference>
<keyword evidence="3" id="KW-0378">Hydrolase</keyword>
<dbReference type="Pfam" id="PF00328">
    <property type="entry name" value="His_Phos_2"/>
    <property type="match status" value="1"/>
</dbReference>
<reference evidence="5 6" key="1">
    <citation type="journal article" date="2012" name="BMC Genomics">
        <title>Tools to kill: Genome of one of the most destructive plant pathogenic fungi Macrophomina phaseolina.</title>
        <authorList>
            <person name="Islam M.S."/>
            <person name="Haque M.S."/>
            <person name="Islam M.M."/>
            <person name="Emdad E.M."/>
            <person name="Halim A."/>
            <person name="Hossen Q.M.M."/>
            <person name="Hossain M.Z."/>
            <person name="Ahmed B."/>
            <person name="Rahim S."/>
            <person name="Rahman M.S."/>
            <person name="Alam M.M."/>
            <person name="Hou S."/>
            <person name="Wan X."/>
            <person name="Saito J.A."/>
            <person name="Alam M."/>
        </authorList>
    </citation>
    <scope>NUCLEOTIDE SEQUENCE [LARGE SCALE GENOMIC DNA]</scope>
    <source>
        <strain evidence="5 6">MS6</strain>
    </source>
</reference>
<dbReference type="eggNOG" id="KOG1382">
    <property type="taxonomic scope" value="Eukaryota"/>
</dbReference>
<evidence type="ECO:0000313" key="6">
    <source>
        <dbReference type="Proteomes" id="UP000007129"/>
    </source>
</evidence>
<comment type="similarity">
    <text evidence="1">Belongs to the histidine acid phosphatase family.</text>
</comment>
<organism evidence="5 6">
    <name type="scientific">Macrophomina phaseolina (strain MS6)</name>
    <name type="common">Charcoal rot fungus</name>
    <dbReference type="NCBI Taxonomy" id="1126212"/>
    <lineage>
        <taxon>Eukaryota</taxon>
        <taxon>Fungi</taxon>
        <taxon>Dikarya</taxon>
        <taxon>Ascomycota</taxon>
        <taxon>Pezizomycotina</taxon>
        <taxon>Dothideomycetes</taxon>
        <taxon>Dothideomycetes incertae sedis</taxon>
        <taxon>Botryosphaeriales</taxon>
        <taxon>Botryosphaeriaceae</taxon>
        <taxon>Macrophomina</taxon>
    </lineage>
</organism>
<dbReference type="HOGENOM" id="CLU_020880_2_1_1"/>
<dbReference type="VEuPathDB" id="FungiDB:MPH_09120"/>
<dbReference type="PANTHER" id="PTHR20963">
    <property type="entry name" value="MULTIPLE INOSITOL POLYPHOSPHATE PHOSPHATASE-RELATED"/>
    <property type="match status" value="1"/>
</dbReference>
<evidence type="ECO:0000256" key="4">
    <source>
        <dbReference type="SAM" id="MobiDB-lite"/>
    </source>
</evidence>
<dbReference type="InterPro" id="IPR000560">
    <property type="entry name" value="His_Pase_clade-2"/>
</dbReference>
<feature type="region of interest" description="Disordered" evidence="4">
    <location>
        <begin position="63"/>
        <end position="86"/>
    </location>
</feature>
<evidence type="ECO:0000256" key="1">
    <source>
        <dbReference type="ARBA" id="ARBA00005375"/>
    </source>
</evidence>
<protein>
    <recommendedName>
        <fullName evidence="2">3-phytase</fullName>
        <ecNumber evidence="2">3.1.3.8</ecNumber>
    </recommendedName>
</protein>
<dbReference type="OrthoDB" id="6509975at2759"/>
<dbReference type="PANTHER" id="PTHR20963:SF43">
    <property type="entry name" value="PUTATIVE (AFU_ORTHOLOGUE AFUA_7G01240)-RELATED"/>
    <property type="match status" value="1"/>
</dbReference>
<dbReference type="EMBL" id="AHHD01000387">
    <property type="protein sequence ID" value="EKG13655.1"/>
    <property type="molecule type" value="Genomic_DNA"/>
</dbReference>
<dbReference type="GO" id="GO:0016158">
    <property type="term" value="F:inositol hexakisphosphate 3-phosphatase activity"/>
    <property type="evidence" value="ECO:0007669"/>
    <property type="project" value="UniProtKB-EC"/>
</dbReference>
<evidence type="ECO:0000256" key="2">
    <source>
        <dbReference type="ARBA" id="ARBA00012632"/>
    </source>
</evidence>
<dbReference type="InterPro" id="IPR029033">
    <property type="entry name" value="His_PPase_superfam"/>
</dbReference>
<dbReference type="Gene3D" id="3.40.50.1240">
    <property type="entry name" value="Phosphoglycerate mutase-like"/>
    <property type="match status" value="1"/>
</dbReference>
<dbReference type="STRING" id="1126212.K2S9T6"/>
<dbReference type="EC" id="3.1.3.8" evidence="2"/>